<dbReference type="RefSeq" id="WP_284361799.1">
    <property type="nucleotide sequence ID" value="NZ_BSNI01000001.1"/>
</dbReference>
<dbReference type="PROSITE" id="PS51387">
    <property type="entry name" value="FAD_PCMH"/>
    <property type="match status" value="1"/>
</dbReference>
<evidence type="ECO:0000313" key="6">
    <source>
        <dbReference type="EMBL" id="GLQ16267.1"/>
    </source>
</evidence>
<feature type="domain" description="FAD-binding PCMH-type" evidence="5">
    <location>
        <begin position="9"/>
        <end position="175"/>
    </location>
</feature>
<evidence type="ECO:0000256" key="2">
    <source>
        <dbReference type="ARBA" id="ARBA00022630"/>
    </source>
</evidence>
<organism evidence="6 7">
    <name type="scientific">Maritalea porphyrae</name>
    <dbReference type="NCBI Taxonomy" id="880732"/>
    <lineage>
        <taxon>Bacteria</taxon>
        <taxon>Pseudomonadati</taxon>
        <taxon>Pseudomonadota</taxon>
        <taxon>Alphaproteobacteria</taxon>
        <taxon>Hyphomicrobiales</taxon>
        <taxon>Devosiaceae</taxon>
        <taxon>Maritalea</taxon>
    </lineage>
</organism>
<dbReference type="Gene3D" id="3.30.43.10">
    <property type="entry name" value="Uridine Diphospho-n-acetylenolpyruvylglucosamine Reductase, domain 2"/>
    <property type="match status" value="1"/>
</dbReference>
<dbReference type="Pfam" id="PF01565">
    <property type="entry name" value="FAD_binding_4"/>
    <property type="match status" value="1"/>
</dbReference>
<comment type="similarity">
    <text evidence="1">Belongs to the oxygen-dependent FAD-linked oxidoreductase family.</text>
</comment>
<dbReference type="PANTHER" id="PTHR13878">
    <property type="entry name" value="GULONOLACTONE OXIDASE"/>
    <property type="match status" value="1"/>
</dbReference>
<dbReference type="InterPro" id="IPR050432">
    <property type="entry name" value="FAD-linked_Oxidoreductases_BP"/>
</dbReference>
<accession>A0ABQ5UQN0</accession>
<keyword evidence="4" id="KW-0560">Oxidoreductase</keyword>
<keyword evidence="3" id="KW-0274">FAD</keyword>
<dbReference type="InterPro" id="IPR016166">
    <property type="entry name" value="FAD-bd_PCMH"/>
</dbReference>
<dbReference type="InterPro" id="IPR016169">
    <property type="entry name" value="FAD-bd_PCMH_sub2"/>
</dbReference>
<sequence length="440" mass="48670">MKLSGWGGFPSHETRLVAPRSITQLVDAVHDGNAIARGNGRAYGDSAIGSNTTINMRHFNHMIAFNAQTGVLETEAGVLLSDIIDAFLPRGWFPYVTPGTKYVSVGGIIAADVHGKNHHKDGSLRNFVDWLEVMGPSGEIVRCSPTQNEELFGWTVGGMGLTGIIVRAAIRLRPVESGWIKQRTIVAENIDAAIDIFEDNSDASYSVAWIDCLSTADKAGRSVIMLGEHASMNDLDDKTRRRPHALATKGKLSVPFHFPSWVLNQFSVRAFNSVYFRNLKWQIGEQLLSWDKYFYPLDAINGWNKIYGRKGFMQFQCTLPLASSREALHEILGKISSTGSGSFLSVLKRFGAQEGGISFPMEGYTLALDFPVSKKTIELMSQLDEITLKYGGRFYLAKDSRMSAATLDSSDNRSKHFATWRAENGLNTTFQSVQSQRLGL</sequence>
<gene>
    <name evidence="6" type="ORF">GCM10007879_05160</name>
</gene>
<dbReference type="InterPro" id="IPR016167">
    <property type="entry name" value="FAD-bd_PCMH_sub1"/>
</dbReference>
<protein>
    <submittedName>
        <fullName evidence="6">Oxidoreductase</fullName>
    </submittedName>
</protein>
<dbReference type="Proteomes" id="UP001161405">
    <property type="component" value="Unassembled WGS sequence"/>
</dbReference>
<comment type="caution">
    <text evidence="6">The sequence shown here is derived from an EMBL/GenBank/DDBJ whole genome shotgun (WGS) entry which is preliminary data.</text>
</comment>
<evidence type="ECO:0000256" key="1">
    <source>
        <dbReference type="ARBA" id="ARBA00005466"/>
    </source>
</evidence>
<proteinExistence type="inferred from homology"/>
<evidence type="ECO:0000256" key="3">
    <source>
        <dbReference type="ARBA" id="ARBA00022827"/>
    </source>
</evidence>
<reference evidence="6" key="1">
    <citation type="journal article" date="2014" name="Int. J. Syst. Evol. Microbiol.">
        <title>Complete genome of a new Firmicutes species belonging to the dominant human colonic microbiota ('Ruminococcus bicirculans') reveals two chromosomes and a selective capacity to utilize plant glucans.</title>
        <authorList>
            <consortium name="NISC Comparative Sequencing Program"/>
            <person name="Wegmann U."/>
            <person name="Louis P."/>
            <person name="Goesmann A."/>
            <person name="Henrissat B."/>
            <person name="Duncan S.H."/>
            <person name="Flint H.J."/>
        </authorList>
    </citation>
    <scope>NUCLEOTIDE SEQUENCE</scope>
    <source>
        <strain evidence="6">NBRC 107169</strain>
    </source>
</reference>
<evidence type="ECO:0000256" key="4">
    <source>
        <dbReference type="ARBA" id="ARBA00023002"/>
    </source>
</evidence>
<evidence type="ECO:0000313" key="7">
    <source>
        <dbReference type="Proteomes" id="UP001161405"/>
    </source>
</evidence>
<dbReference type="SUPFAM" id="SSF56176">
    <property type="entry name" value="FAD-binding/transporter-associated domain-like"/>
    <property type="match status" value="1"/>
</dbReference>
<reference evidence="6" key="2">
    <citation type="submission" date="2023-01" db="EMBL/GenBank/DDBJ databases">
        <title>Draft genome sequence of Maritalea porphyrae strain NBRC 107169.</title>
        <authorList>
            <person name="Sun Q."/>
            <person name="Mori K."/>
        </authorList>
    </citation>
    <scope>NUCLEOTIDE SEQUENCE</scope>
    <source>
        <strain evidence="6">NBRC 107169</strain>
    </source>
</reference>
<keyword evidence="7" id="KW-1185">Reference proteome</keyword>
<dbReference type="EMBL" id="BSNI01000001">
    <property type="protein sequence ID" value="GLQ16267.1"/>
    <property type="molecule type" value="Genomic_DNA"/>
</dbReference>
<dbReference type="InterPro" id="IPR036318">
    <property type="entry name" value="FAD-bd_PCMH-like_sf"/>
</dbReference>
<keyword evidence="2" id="KW-0285">Flavoprotein</keyword>
<dbReference type="PANTHER" id="PTHR13878:SF53">
    <property type="entry name" value="CYTOKININ DEHYDROGENASE 6"/>
    <property type="match status" value="1"/>
</dbReference>
<dbReference type="InterPro" id="IPR006094">
    <property type="entry name" value="Oxid_FAD_bind_N"/>
</dbReference>
<dbReference type="Gene3D" id="3.30.465.10">
    <property type="match status" value="1"/>
</dbReference>
<name>A0ABQ5UQN0_9HYPH</name>
<evidence type="ECO:0000259" key="5">
    <source>
        <dbReference type="PROSITE" id="PS51387"/>
    </source>
</evidence>